<evidence type="ECO:0000313" key="5">
    <source>
        <dbReference type="EMBL" id="ASR46892.1"/>
    </source>
</evidence>
<dbReference type="InterPro" id="IPR050959">
    <property type="entry name" value="MarA-like"/>
</dbReference>
<dbReference type="InterPro" id="IPR018060">
    <property type="entry name" value="HTH_AraC"/>
</dbReference>
<keyword evidence="1" id="KW-0805">Transcription regulation</keyword>
<organism evidence="5 6">
    <name type="scientific">Paenibacillus kribbensis</name>
    <dbReference type="NCBI Taxonomy" id="172713"/>
    <lineage>
        <taxon>Bacteria</taxon>
        <taxon>Bacillati</taxon>
        <taxon>Bacillota</taxon>
        <taxon>Bacilli</taxon>
        <taxon>Bacillales</taxon>
        <taxon>Paenibacillaceae</taxon>
        <taxon>Paenibacillus</taxon>
    </lineage>
</organism>
<dbReference type="PANTHER" id="PTHR47504:SF5">
    <property type="entry name" value="RIGHT ORIGIN-BINDING PROTEIN"/>
    <property type="match status" value="1"/>
</dbReference>
<reference evidence="5 6" key="1">
    <citation type="submission" date="2017-03" db="EMBL/GenBank/DDBJ databases">
        <title>Complete genome sequence of Paenibacillus Kribbensis producing bioflocculants.</title>
        <authorList>
            <person name="Lee H.-G."/>
            <person name="Oh H.-M."/>
        </authorList>
    </citation>
    <scope>NUCLEOTIDE SEQUENCE [LARGE SCALE GENOMIC DNA]</scope>
    <source>
        <strain evidence="5 6">AM49</strain>
    </source>
</reference>
<protein>
    <submittedName>
        <fullName evidence="5">AraC family transcriptional regulator</fullName>
    </submittedName>
</protein>
<keyword evidence="3" id="KW-0804">Transcription</keyword>
<dbReference type="SUPFAM" id="SSF46689">
    <property type="entry name" value="Homeodomain-like"/>
    <property type="match status" value="2"/>
</dbReference>
<dbReference type="InterPro" id="IPR009057">
    <property type="entry name" value="Homeodomain-like_sf"/>
</dbReference>
<dbReference type="InterPro" id="IPR011256">
    <property type="entry name" value="Reg_factor_effector_dom_sf"/>
</dbReference>
<dbReference type="SMART" id="SM00342">
    <property type="entry name" value="HTH_ARAC"/>
    <property type="match status" value="1"/>
</dbReference>
<keyword evidence="2" id="KW-0238">DNA-binding</keyword>
<accession>A0A222WLK0</accession>
<dbReference type="Pfam" id="PF12833">
    <property type="entry name" value="HTH_18"/>
    <property type="match status" value="1"/>
</dbReference>
<dbReference type="Proteomes" id="UP000214666">
    <property type="component" value="Chromosome"/>
</dbReference>
<dbReference type="KEGG" id="pkb:B4V02_09495"/>
<dbReference type="SUPFAM" id="SSF55136">
    <property type="entry name" value="Probable bacterial effector-binding domain"/>
    <property type="match status" value="1"/>
</dbReference>
<gene>
    <name evidence="5" type="ORF">B4V02_09495</name>
</gene>
<dbReference type="GO" id="GO:0043565">
    <property type="term" value="F:sequence-specific DNA binding"/>
    <property type="evidence" value="ECO:0007669"/>
    <property type="project" value="InterPro"/>
</dbReference>
<dbReference type="RefSeq" id="WP_094154600.1">
    <property type="nucleotide sequence ID" value="NZ_CP020028.1"/>
</dbReference>
<dbReference type="InterPro" id="IPR029441">
    <property type="entry name" value="Cass2"/>
</dbReference>
<dbReference type="PROSITE" id="PS00041">
    <property type="entry name" value="HTH_ARAC_FAMILY_1"/>
    <property type="match status" value="1"/>
</dbReference>
<proteinExistence type="predicted"/>
<evidence type="ECO:0000256" key="1">
    <source>
        <dbReference type="ARBA" id="ARBA00023015"/>
    </source>
</evidence>
<dbReference type="AlphaFoldDB" id="A0A222WLK0"/>
<dbReference type="STRING" id="172713.GCA_001705305_03902"/>
<dbReference type="InterPro" id="IPR020449">
    <property type="entry name" value="Tscrpt_reg_AraC-type_HTH"/>
</dbReference>
<sequence length="289" mass="33303">MDYFKRIQCAIEFIELNLREDLNITEVASQACFSAFHFQRVFQAISGFTVQQYIRRRRLSEAAARLKQSSQKVLDIAIEYQYNSQEAFTRAFEKSFGITPGKYRDSDIELPGQSKINFLDYQKNTKGDLDMKKPVMRQLETIKIIGHEYKTNLNNEQHYKEIPGFYDHFGANEYFMCIPNKIAPGMSYGIACRFEDDGAFSFVVGEAVGKESNELAEGFIYMEIPAGKYAEFDASGSNGRVQDVRDFIYGIWLPNSNFERREGPDFEITDVMNSSFPDHLSIKVYIPIE</sequence>
<dbReference type="PANTHER" id="PTHR47504">
    <property type="entry name" value="RIGHT ORIGIN-BINDING PROTEIN"/>
    <property type="match status" value="1"/>
</dbReference>
<dbReference type="GO" id="GO:0003700">
    <property type="term" value="F:DNA-binding transcription factor activity"/>
    <property type="evidence" value="ECO:0007669"/>
    <property type="project" value="InterPro"/>
</dbReference>
<dbReference type="InterPro" id="IPR010499">
    <property type="entry name" value="AraC_E-bd"/>
</dbReference>
<dbReference type="SMART" id="SM00871">
    <property type="entry name" value="AraC_E_bind"/>
    <property type="match status" value="1"/>
</dbReference>
<dbReference type="Gene3D" id="3.20.80.10">
    <property type="entry name" value="Regulatory factor, effector binding domain"/>
    <property type="match status" value="1"/>
</dbReference>
<dbReference type="Pfam" id="PF14526">
    <property type="entry name" value="Cass2"/>
    <property type="match status" value="1"/>
</dbReference>
<evidence type="ECO:0000259" key="4">
    <source>
        <dbReference type="PROSITE" id="PS01124"/>
    </source>
</evidence>
<evidence type="ECO:0000256" key="2">
    <source>
        <dbReference type="ARBA" id="ARBA00023125"/>
    </source>
</evidence>
<name>A0A222WLK0_9BACL</name>
<feature type="domain" description="HTH araC/xylS-type" evidence="4">
    <location>
        <begin position="8"/>
        <end position="106"/>
    </location>
</feature>
<keyword evidence="6" id="KW-1185">Reference proteome</keyword>
<evidence type="ECO:0000256" key="3">
    <source>
        <dbReference type="ARBA" id="ARBA00023163"/>
    </source>
</evidence>
<dbReference type="OrthoDB" id="5337216at2"/>
<evidence type="ECO:0000313" key="6">
    <source>
        <dbReference type="Proteomes" id="UP000214666"/>
    </source>
</evidence>
<dbReference type="InterPro" id="IPR018062">
    <property type="entry name" value="HTH_AraC-typ_CS"/>
</dbReference>
<dbReference type="PRINTS" id="PR00032">
    <property type="entry name" value="HTHARAC"/>
</dbReference>
<dbReference type="Gene3D" id="1.10.10.60">
    <property type="entry name" value="Homeodomain-like"/>
    <property type="match status" value="2"/>
</dbReference>
<dbReference type="EMBL" id="CP020028">
    <property type="protein sequence ID" value="ASR46892.1"/>
    <property type="molecule type" value="Genomic_DNA"/>
</dbReference>
<dbReference type="PROSITE" id="PS01124">
    <property type="entry name" value="HTH_ARAC_FAMILY_2"/>
    <property type="match status" value="1"/>
</dbReference>